<reference evidence="2 3" key="1">
    <citation type="submission" date="2023-03" db="EMBL/GenBank/DDBJ databases">
        <title>High recombination rates correlate with genetic variation in Cardiocondyla obscurior ants.</title>
        <authorList>
            <person name="Errbii M."/>
        </authorList>
    </citation>
    <scope>NUCLEOTIDE SEQUENCE [LARGE SCALE GENOMIC DNA]</scope>
    <source>
        <strain evidence="2">Alpha-2009</strain>
        <tissue evidence="2">Whole body</tissue>
    </source>
</reference>
<gene>
    <name evidence="2" type="ORF">PUN28_004823</name>
</gene>
<dbReference type="AlphaFoldDB" id="A0AAW2GCS1"/>
<organism evidence="2 3">
    <name type="scientific">Cardiocondyla obscurior</name>
    <dbReference type="NCBI Taxonomy" id="286306"/>
    <lineage>
        <taxon>Eukaryota</taxon>
        <taxon>Metazoa</taxon>
        <taxon>Ecdysozoa</taxon>
        <taxon>Arthropoda</taxon>
        <taxon>Hexapoda</taxon>
        <taxon>Insecta</taxon>
        <taxon>Pterygota</taxon>
        <taxon>Neoptera</taxon>
        <taxon>Endopterygota</taxon>
        <taxon>Hymenoptera</taxon>
        <taxon>Apocrita</taxon>
        <taxon>Aculeata</taxon>
        <taxon>Formicoidea</taxon>
        <taxon>Formicidae</taxon>
        <taxon>Myrmicinae</taxon>
        <taxon>Cardiocondyla</taxon>
    </lineage>
</organism>
<comment type="caution">
    <text evidence="2">The sequence shown here is derived from an EMBL/GenBank/DDBJ whole genome shotgun (WGS) entry which is preliminary data.</text>
</comment>
<dbReference type="Proteomes" id="UP001430953">
    <property type="component" value="Unassembled WGS sequence"/>
</dbReference>
<proteinExistence type="predicted"/>
<keyword evidence="1" id="KW-0472">Membrane</keyword>
<feature type="transmembrane region" description="Helical" evidence="1">
    <location>
        <begin position="123"/>
        <end position="140"/>
    </location>
</feature>
<evidence type="ECO:0000256" key="1">
    <source>
        <dbReference type="SAM" id="Phobius"/>
    </source>
</evidence>
<protein>
    <submittedName>
        <fullName evidence="2">Uncharacterized protein</fullName>
    </submittedName>
</protein>
<keyword evidence="1" id="KW-0812">Transmembrane</keyword>
<name>A0AAW2GCS1_9HYME</name>
<keyword evidence="1" id="KW-1133">Transmembrane helix</keyword>
<dbReference type="EMBL" id="JADYXP020000004">
    <property type="protein sequence ID" value="KAL0126006.1"/>
    <property type="molecule type" value="Genomic_DNA"/>
</dbReference>
<evidence type="ECO:0000313" key="3">
    <source>
        <dbReference type="Proteomes" id="UP001430953"/>
    </source>
</evidence>
<evidence type="ECO:0000313" key="2">
    <source>
        <dbReference type="EMBL" id="KAL0126006.1"/>
    </source>
</evidence>
<accession>A0AAW2GCS1</accession>
<keyword evidence="3" id="KW-1185">Reference proteome</keyword>
<sequence length="141" mass="16260">MSCKFSITIAIKCTKYIGGAVRRQNLLQYIYNFCAGAPRMEFSINFSKKAVRDFSNNGVASKCAFIRYCYRCRYYYTKIHEILKSLLSISFTALELLRCHFVVNDHRAFSHEASILSLHYSSSFLILINISSVFALYSFVL</sequence>